<reference evidence="5 6" key="1">
    <citation type="submission" date="2017-05" db="EMBL/GenBank/DDBJ databases">
        <title>Complete and WGS of Bordetella genogroups.</title>
        <authorList>
            <person name="Spilker T."/>
            <person name="LiPuma J."/>
        </authorList>
    </citation>
    <scope>NUCLEOTIDE SEQUENCE [LARGE SCALE GENOMIC DNA]</scope>
    <source>
        <strain evidence="5 6">AU7206</strain>
    </source>
</reference>
<proteinExistence type="predicted"/>
<feature type="domain" description="Glycosyl transferase family 1" evidence="3">
    <location>
        <begin position="193"/>
        <end position="344"/>
    </location>
</feature>
<dbReference type="STRING" id="463040.CAL15_04250"/>
<protein>
    <submittedName>
        <fullName evidence="5">Glycosyl transferase</fullName>
    </submittedName>
</protein>
<dbReference type="PANTHER" id="PTHR12526">
    <property type="entry name" value="GLYCOSYLTRANSFERASE"/>
    <property type="match status" value="1"/>
</dbReference>
<sequence>MRILLLVSSMHAGGAERVAATLVNAWAARGDTAILVPTYSSKGTCFYPLSDQVQLHWLADHAGTREGGLLAGVRRLHALRRLIRETAPDVVVSFLTNVNVAAILATRGLGVPLIVCERTNPVVANVAGPMLARLRRLLYPLADMVTVQADATVEPFARQVPGIRRLAVIPNPLPAELSDAPLTHVDAGAGRKRLAGMGRMVPEKQFDQLIAAFAELAPTYPDWDLHLWGDGPQREALQAQVRAAGLERRIFMPGRTETPWEELARSQAFVMSSSVEGFPNVLLEAMALGLPCVTFDCPSGPREITRDGQDALLVPLGDRAGLRESIARLMGDASLRVDLGARAARSVRSRYALPAVLAEWDRLIATVRGRAVTGDTLAQADAAKVRR</sequence>
<dbReference type="RefSeq" id="WP_086077439.1">
    <property type="nucleotide sequence ID" value="NZ_CP021111.1"/>
</dbReference>
<dbReference type="PANTHER" id="PTHR12526:SF510">
    <property type="entry name" value="D-INOSITOL 3-PHOSPHATE GLYCOSYLTRANSFERASE"/>
    <property type="match status" value="1"/>
</dbReference>
<dbReference type="Gene3D" id="3.40.50.2000">
    <property type="entry name" value="Glycogen Phosphorylase B"/>
    <property type="match status" value="2"/>
</dbReference>
<accession>A0A1W6Z8I3</accession>
<dbReference type="Pfam" id="PF00534">
    <property type="entry name" value="Glycos_transf_1"/>
    <property type="match status" value="1"/>
</dbReference>
<evidence type="ECO:0000256" key="1">
    <source>
        <dbReference type="ARBA" id="ARBA00022676"/>
    </source>
</evidence>
<dbReference type="Proteomes" id="UP000194161">
    <property type="component" value="Chromosome"/>
</dbReference>
<feature type="domain" description="Glycosyltransferase subfamily 4-like N-terminal" evidence="4">
    <location>
        <begin position="13"/>
        <end position="171"/>
    </location>
</feature>
<dbReference type="AlphaFoldDB" id="A0A1W6Z8I3"/>
<dbReference type="KEGG" id="bgm:CAL15_04250"/>
<evidence type="ECO:0000259" key="4">
    <source>
        <dbReference type="Pfam" id="PF13579"/>
    </source>
</evidence>
<dbReference type="SUPFAM" id="SSF53756">
    <property type="entry name" value="UDP-Glycosyltransferase/glycogen phosphorylase"/>
    <property type="match status" value="1"/>
</dbReference>
<dbReference type="InterPro" id="IPR028098">
    <property type="entry name" value="Glyco_trans_4-like_N"/>
</dbReference>
<evidence type="ECO:0000313" key="5">
    <source>
        <dbReference type="EMBL" id="ARP93661.1"/>
    </source>
</evidence>
<keyword evidence="6" id="KW-1185">Reference proteome</keyword>
<keyword evidence="2 5" id="KW-0808">Transferase</keyword>
<dbReference type="Pfam" id="PF13579">
    <property type="entry name" value="Glyco_trans_4_4"/>
    <property type="match status" value="1"/>
</dbReference>
<dbReference type="InterPro" id="IPR001296">
    <property type="entry name" value="Glyco_trans_1"/>
</dbReference>
<organism evidence="5 6">
    <name type="scientific">Bordetella genomosp. 13</name>
    <dbReference type="NCBI Taxonomy" id="463040"/>
    <lineage>
        <taxon>Bacteria</taxon>
        <taxon>Pseudomonadati</taxon>
        <taxon>Pseudomonadota</taxon>
        <taxon>Betaproteobacteria</taxon>
        <taxon>Burkholderiales</taxon>
        <taxon>Alcaligenaceae</taxon>
        <taxon>Bordetella</taxon>
    </lineage>
</organism>
<evidence type="ECO:0000259" key="3">
    <source>
        <dbReference type="Pfam" id="PF00534"/>
    </source>
</evidence>
<evidence type="ECO:0000256" key="2">
    <source>
        <dbReference type="ARBA" id="ARBA00022679"/>
    </source>
</evidence>
<evidence type="ECO:0000313" key="6">
    <source>
        <dbReference type="Proteomes" id="UP000194161"/>
    </source>
</evidence>
<dbReference type="OrthoDB" id="570545at2"/>
<keyword evidence="1" id="KW-0328">Glycosyltransferase</keyword>
<dbReference type="EMBL" id="CP021111">
    <property type="protein sequence ID" value="ARP93661.1"/>
    <property type="molecule type" value="Genomic_DNA"/>
</dbReference>
<gene>
    <name evidence="5" type="ORF">CAL15_04250</name>
</gene>
<name>A0A1W6Z8I3_9BORD</name>
<dbReference type="GO" id="GO:0016757">
    <property type="term" value="F:glycosyltransferase activity"/>
    <property type="evidence" value="ECO:0007669"/>
    <property type="project" value="UniProtKB-KW"/>
</dbReference>
<dbReference type="CDD" id="cd03820">
    <property type="entry name" value="GT4_AmsD-like"/>
    <property type="match status" value="1"/>
</dbReference>